<evidence type="ECO:0000256" key="1">
    <source>
        <dbReference type="ARBA" id="ARBA00004141"/>
    </source>
</evidence>
<comment type="caution">
    <text evidence="8">The sequence shown here is derived from an EMBL/GenBank/DDBJ whole genome shotgun (WGS) entry which is preliminary data.</text>
</comment>
<name>W4QPI4_HALA3</name>
<keyword evidence="4 7" id="KW-1133">Transmembrane helix</keyword>
<evidence type="ECO:0000256" key="4">
    <source>
        <dbReference type="ARBA" id="ARBA00022989"/>
    </source>
</evidence>
<keyword evidence="5 7" id="KW-0472">Membrane</keyword>
<sequence length="78" mass="8773">MNGREQWGTRAGFILAAIGSAVGLGNIWRFPYVAYENGGGAFFFPYLFALITAGIPLLIMEFTLGHKYRALRHYLMQE</sequence>
<dbReference type="PANTHER" id="PTHR42948">
    <property type="entry name" value="TRANSPORTER"/>
    <property type="match status" value="1"/>
</dbReference>
<dbReference type="PRINTS" id="PR00176">
    <property type="entry name" value="NANEUSMPORT"/>
</dbReference>
<evidence type="ECO:0000256" key="6">
    <source>
        <dbReference type="RuleBase" id="RU003732"/>
    </source>
</evidence>
<dbReference type="Pfam" id="PF00209">
    <property type="entry name" value="SNF"/>
    <property type="match status" value="1"/>
</dbReference>
<protein>
    <recommendedName>
        <fullName evidence="6">Transporter</fullName>
    </recommendedName>
</protein>
<dbReference type="PANTHER" id="PTHR42948:SF1">
    <property type="entry name" value="TRANSPORTER"/>
    <property type="match status" value="1"/>
</dbReference>
<dbReference type="STRING" id="1236973.JCM9157_253"/>
<keyword evidence="6" id="KW-0769">Symport</keyword>
<feature type="transmembrane region" description="Helical" evidence="7">
    <location>
        <begin position="12"/>
        <end position="31"/>
    </location>
</feature>
<dbReference type="InterPro" id="IPR000175">
    <property type="entry name" value="Na/ntran_symport"/>
</dbReference>
<keyword evidence="3 6" id="KW-0812">Transmembrane</keyword>
<evidence type="ECO:0000256" key="2">
    <source>
        <dbReference type="ARBA" id="ARBA00022448"/>
    </source>
</evidence>
<dbReference type="Proteomes" id="UP000018896">
    <property type="component" value="Unassembled WGS sequence"/>
</dbReference>
<comment type="subcellular location">
    <subcellularLocation>
        <location evidence="1">Membrane</location>
        <topology evidence="1">Multi-pass membrane protein</topology>
    </subcellularLocation>
</comment>
<dbReference type="InterPro" id="IPR037272">
    <property type="entry name" value="SNS_sf"/>
</dbReference>
<dbReference type="PROSITE" id="PS00610">
    <property type="entry name" value="NA_NEUROTRAN_SYMP_1"/>
    <property type="match status" value="1"/>
</dbReference>
<keyword evidence="9" id="KW-1185">Reference proteome</keyword>
<organism evidence="8 9">
    <name type="scientific">Halalkalibacter akibai (strain ATCC 43226 / DSM 21942 / CIP 109018 / JCM 9157 / 1139)</name>
    <name type="common">Bacillus akibai</name>
    <dbReference type="NCBI Taxonomy" id="1236973"/>
    <lineage>
        <taxon>Bacteria</taxon>
        <taxon>Bacillati</taxon>
        <taxon>Bacillota</taxon>
        <taxon>Bacilli</taxon>
        <taxon>Bacillales</taxon>
        <taxon>Bacillaceae</taxon>
        <taxon>Halalkalibacter</taxon>
    </lineage>
</organism>
<evidence type="ECO:0000256" key="7">
    <source>
        <dbReference type="SAM" id="Phobius"/>
    </source>
</evidence>
<dbReference type="GO" id="GO:0015293">
    <property type="term" value="F:symporter activity"/>
    <property type="evidence" value="ECO:0007669"/>
    <property type="project" value="UniProtKB-KW"/>
</dbReference>
<evidence type="ECO:0000313" key="8">
    <source>
        <dbReference type="EMBL" id="GAE33259.1"/>
    </source>
</evidence>
<gene>
    <name evidence="8" type="ORF">JCM9157_253</name>
</gene>
<proteinExistence type="inferred from homology"/>
<evidence type="ECO:0000256" key="3">
    <source>
        <dbReference type="ARBA" id="ARBA00022692"/>
    </source>
</evidence>
<dbReference type="eggNOG" id="COG0733">
    <property type="taxonomic scope" value="Bacteria"/>
</dbReference>
<evidence type="ECO:0000313" key="9">
    <source>
        <dbReference type="Proteomes" id="UP000018896"/>
    </source>
</evidence>
<dbReference type="SUPFAM" id="SSF161070">
    <property type="entry name" value="SNF-like"/>
    <property type="match status" value="1"/>
</dbReference>
<accession>W4QPI4</accession>
<dbReference type="EMBL" id="BAUV01000001">
    <property type="protein sequence ID" value="GAE33259.1"/>
    <property type="molecule type" value="Genomic_DNA"/>
</dbReference>
<evidence type="ECO:0000256" key="5">
    <source>
        <dbReference type="ARBA" id="ARBA00023136"/>
    </source>
</evidence>
<feature type="transmembrane region" description="Helical" evidence="7">
    <location>
        <begin position="43"/>
        <end position="64"/>
    </location>
</feature>
<keyword evidence="2 6" id="KW-0813">Transport</keyword>
<dbReference type="AlphaFoldDB" id="W4QPI4"/>
<dbReference type="PROSITE" id="PS50267">
    <property type="entry name" value="NA_NEUROTRAN_SYMP_3"/>
    <property type="match status" value="1"/>
</dbReference>
<reference evidence="8 9" key="1">
    <citation type="journal article" date="2014" name="Genome Announc.">
        <title>Draft Genome Sequences of Three Alkaliphilic Bacillus Strains, Bacillus wakoensis JCM 9140T, Bacillus akibai JCM 9157T, and Bacillus hemicellulosilyticus JCM 9152T.</title>
        <authorList>
            <person name="Yuki M."/>
            <person name="Oshima K."/>
            <person name="Suda W."/>
            <person name="Oshida Y."/>
            <person name="Kitamura K."/>
            <person name="Iida T."/>
            <person name="Hattori M."/>
            <person name="Ohkuma M."/>
        </authorList>
    </citation>
    <scope>NUCLEOTIDE SEQUENCE [LARGE SCALE GENOMIC DNA]</scope>
    <source>
        <strain evidence="8 9">JCM 9157</strain>
    </source>
</reference>
<comment type="similarity">
    <text evidence="6">Belongs to the sodium:neurotransmitter symporter (SNF) (TC 2.A.22) family.</text>
</comment>
<dbReference type="GO" id="GO:0016020">
    <property type="term" value="C:membrane"/>
    <property type="evidence" value="ECO:0007669"/>
    <property type="project" value="UniProtKB-SubCell"/>
</dbReference>